<gene>
    <name evidence="1" type="ORF">PVK06_024962</name>
</gene>
<organism evidence="1 2">
    <name type="scientific">Gossypium arboreum</name>
    <name type="common">Tree cotton</name>
    <name type="synonym">Gossypium nanking</name>
    <dbReference type="NCBI Taxonomy" id="29729"/>
    <lineage>
        <taxon>Eukaryota</taxon>
        <taxon>Viridiplantae</taxon>
        <taxon>Streptophyta</taxon>
        <taxon>Embryophyta</taxon>
        <taxon>Tracheophyta</taxon>
        <taxon>Spermatophyta</taxon>
        <taxon>Magnoliopsida</taxon>
        <taxon>eudicotyledons</taxon>
        <taxon>Gunneridae</taxon>
        <taxon>Pentapetalae</taxon>
        <taxon>rosids</taxon>
        <taxon>malvids</taxon>
        <taxon>Malvales</taxon>
        <taxon>Malvaceae</taxon>
        <taxon>Malvoideae</taxon>
        <taxon>Gossypium</taxon>
    </lineage>
</organism>
<comment type="caution">
    <text evidence="1">The sequence shown here is derived from an EMBL/GenBank/DDBJ whole genome shotgun (WGS) entry which is preliminary data.</text>
</comment>
<proteinExistence type="predicted"/>
<dbReference type="PANTHER" id="PTHR47074:SF48">
    <property type="entry name" value="POLYNUCLEOTIDYL TRANSFERASE, RIBONUCLEASE H-LIKE SUPERFAMILY PROTEIN"/>
    <property type="match status" value="1"/>
</dbReference>
<name>A0ABR0PFC9_GOSAR</name>
<evidence type="ECO:0000313" key="2">
    <source>
        <dbReference type="Proteomes" id="UP001358586"/>
    </source>
</evidence>
<evidence type="ECO:0008006" key="3">
    <source>
        <dbReference type="Google" id="ProtNLM"/>
    </source>
</evidence>
<keyword evidence="2" id="KW-1185">Reference proteome</keyword>
<sequence length="171" mass="19649">MRDCPRARAVLVLGGLNNKVLEGTYSQCVDWIEDMARTLDKKVLSDLITVLWNIWNSQNNRIFLDNKEEAMVTWVKTAALSQDFYIFNFLEKPLIPKSEIEKGWRKLDQGLVKINFDANTTGRMMCFGIVVRDHDGFVLGGWVGVLEKNVQAEWAELHALEKSIRFAQTKN</sequence>
<dbReference type="Proteomes" id="UP001358586">
    <property type="component" value="Chromosome 7"/>
</dbReference>
<dbReference type="EMBL" id="JARKNE010000007">
    <property type="protein sequence ID" value="KAK5819928.1"/>
    <property type="molecule type" value="Genomic_DNA"/>
</dbReference>
<reference evidence="1 2" key="1">
    <citation type="submission" date="2023-03" db="EMBL/GenBank/DDBJ databases">
        <title>WGS of Gossypium arboreum.</title>
        <authorList>
            <person name="Yu D."/>
        </authorList>
    </citation>
    <scope>NUCLEOTIDE SEQUENCE [LARGE SCALE GENOMIC DNA]</scope>
    <source>
        <tissue evidence="1">Leaf</tissue>
    </source>
</reference>
<dbReference type="InterPro" id="IPR052929">
    <property type="entry name" value="RNase_H-like_EbsB-rel"/>
</dbReference>
<dbReference type="PANTHER" id="PTHR47074">
    <property type="entry name" value="BNAC02G40300D PROTEIN"/>
    <property type="match status" value="1"/>
</dbReference>
<protein>
    <recommendedName>
        <fullName evidence="3">RNase H type-1 domain-containing protein</fullName>
    </recommendedName>
</protein>
<accession>A0ABR0PFC9</accession>
<evidence type="ECO:0000313" key="1">
    <source>
        <dbReference type="EMBL" id="KAK5819928.1"/>
    </source>
</evidence>